<dbReference type="KEGG" id="slom:PXH66_14835"/>
<evidence type="ECO:0000313" key="2">
    <source>
        <dbReference type="EMBL" id="WED63610.1"/>
    </source>
</evidence>
<dbReference type="Gene3D" id="1.20.120.1490">
    <property type="match status" value="1"/>
</dbReference>
<proteinExistence type="predicted"/>
<evidence type="ECO:0000256" key="1">
    <source>
        <dbReference type="SAM" id="Coils"/>
    </source>
</evidence>
<dbReference type="AlphaFoldDB" id="A0AAE9ZVI9"/>
<sequence>MNRGALVMFFGLAAGLIAFQGWSSWRNACDGDDLSCQLAWMRQDLRLTDEQFARVVELHDRSSTRLQQLALEISRMENEFEAFEAARRSEGRVDFLEFARFVTERRRIEAAADQSARSLIAATADVMSPLQRSRYLALVAPASPSGASPD</sequence>
<keyword evidence="1" id="KW-0175">Coiled coil</keyword>
<organism evidence="2 3">
    <name type="scientific">Synoicihabitans lomoniglobus</name>
    <dbReference type="NCBI Taxonomy" id="2909285"/>
    <lineage>
        <taxon>Bacteria</taxon>
        <taxon>Pseudomonadati</taxon>
        <taxon>Verrucomicrobiota</taxon>
        <taxon>Opitutia</taxon>
        <taxon>Opitutales</taxon>
        <taxon>Opitutaceae</taxon>
        <taxon>Synoicihabitans</taxon>
    </lineage>
</organism>
<protein>
    <recommendedName>
        <fullName evidence="4">Periplasmic heavy metal sensor</fullName>
    </recommendedName>
</protein>
<accession>A0AAE9ZVI9</accession>
<feature type="coiled-coil region" evidence="1">
    <location>
        <begin position="59"/>
        <end position="86"/>
    </location>
</feature>
<name>A0AAE9ZVI9_9BACT</name>
<dbReference type="Proteomes" id="UP001218638">
    <property type="component" value="Chromosome"/>
</dbReference>
<evidence type="ECO:0008006" key="4">
    <source>
        <dbReference type="Google" id="ProtNLM"/>
    </source>
</evidence>
<evidence type="ECO:0000313" key="3">
    <source>
        <dbReference type="Proteomes" id="UP001218638"/>
    </source>
</evidence>
<reference evidence="2" key="1">
    <citation type="submission" date="2023-03" db="EMBL/GenBank/DDBJ databases">
        <title>Lomoglobus Profundus gen. nov., sp. nov., a novel member of the phylum Verrucomicrobia, isolated from deep-marine sediment of South China Sea.</title>
        <authorList>
            <person name="Ahmad T."/>
            <person name="Ishaq S.E."/>
            <person name="Wang F."/>
        </authorList>
    </citation>
    <scope>NUCLEOTIDE SEQUENCE</scope>
    <source>
        <strain evidence="2">LMO-M01</strain>
    </source>
</reference>
<keyword evidence="3" id="KW-1185">Reference proteome</keyword>
<gene>
    <name evidence="2" type="ORF">PXH66_14835</name>
</gene>
<dbReference type="RefSeq" id="WP_330929818.1">
    <property type="nucleotide sequence ID" value="NZ_CP119075.1"/>
</dbReference>
<dbReference type="EMBL" id="CP119075">
    <property type="protein sequence ID" value="WED63610.1"/>
    <property type="molecule type" value="Genomic_DNA"/>
</dbReference>